<evidence type="ECO:0000256" key="1">
    <source>
        <dbReference type="ARBA" id="ARBA00001954"/>
    </source>
</evidence>
<dbReference type="InterPro" id="IPR051178">
    <property type="entry name" value="TfdA_dioxygenase"/>
</dbReference>
<evidence type="ECO:0000256" key="2">
    <source>
        <dbReference type="ARBA" id="ARBA00005896"/>
    </source>
</evidence>
<gene>
    <name evidence="8" type="ORF">AQJ64_24630</name>
</gene>
<dbReference type="EMBL" id="LMWW01000040">
    <property type="protein sequence ID" value="KUN80775.1"/>
    <property type="molecule type" value="Genomic_DNA"/>
</dbReference>
<comment type="similarity">
    <text evidence="2">Belongs to the TfdA dioxygenase family.</text>
</comment>
<evidence type="ECO:0000313" key="8">
    <source>
        <dbReference type="EMBL" id="KUN80775.1"/>
    </source>
</evidence>
<organism evidence="8 9">
    <name type="scientific">Streptomyces griseoruber</name>
    <dbReference type="NCBI Taxonomy" id="1943"/>
    <lineage>
        <taxon>Bacteria</taxon>
        <taxon>Bacillati</taxon>
        <taxon>Actinomycetota</taxon>
        <taxon>Actinomycetes</taxon>
        <taxon>Kitasatosporales</taxon>
        <taxon>Streptomycetaceae</taxon>
        <taxon>Streptomyces</taxon>
    </lineage>
</organism>
<dbReference type="AlphaFoldDB" id="A0A124I2J1"/>
<keyword evidence="5" id="KW-0560">Oxidoreductase</keyword>
<proteinExistence type="inferred from homology"/>
<evidence type="ECO:0000256" key="3">
    <source>
        <dbReference type="ARBA" id="ARBA00022723"/>
    </source>
</evidence>
<name>A0A124I2J1_9ACTN</name>
<dbReference type="OrthoDB" id="581608at2"/>
<dbReference type="STRING" id="1943.AQJ64_24630"/>
<protein>
    <submittedName>
        <fullName evidence="8">Taurine catabolism dioxygenase TauD</fullName>
    </submittedName>
</protein>
<dbReference type="SUPFAM" id="SSF51197">
    <property type="entry name" value="Clavaminate synthase-like"/>
    <property type="match status" value="1"/>
</dbReference>
<feature type="domain" description="TauD/TfdA-like" evidence="7">
    <location>
        <begin position="7"/>
        <end position="260"/>
    </location>
</feature>
<keyword evidence="6" id="KW-0408">Iron</keyword>
<dbReference type="PANTHER" id="PTHR43779">
    <property type="entry name" value="DIOXYGENASE RV0097-RELATED"/>
    <property type="match status" value="1"/>
</dbReference>
<keyword evidence="9" id="KW-1185">Reference proteome</keyword>
<comment type="cofactor">
    <cofactor evidence="1">
        <name>Fe(2+)</name>
        <dbReference type="ChEBI" id="CHEBI:29033"/>
    </cofactor>
</comment>
<keyword evidence="3" id="KW-0479">Metal-binding</keyword>
<dbReference type="GO" id="GO:0046872">
    <property type="term" value="F:metal ion binding"/>
    <property type="evidence" value="ECO:0007669"/>
    <property type="project" value="UniProtKB-KW"/>
</dbReference>
<dbReference type="RefSeq" id="WP_055637863.1">
    <property type="nucleotide sequence ID" value="NZ_KQ948772.1"/>
</dbReference>
<evidence type="ECO:0000256" key="5">
    <source>
        <dbReference type="ARBA" id="ARBA00023002"/>
    </source>
</evidence>
<keyword evidence="4 8" id="KW-0223">Dioxygenase</keyword>
<comment type="caution">
    <text evidence="8">The sequence shown here is derived from an EMBL/GenBank/DDBJ whole genome shotgun (WGS) entry which is preliminary data.</text>
</comment>
<accession>A0A124I2J1</accession>
<dbReference type="Proteomes" id="UP000052982">
    <property type="component" value="Unassembled WGS sequence"/>
</dbReference>
<dbReference type="PANTHER" id="PTHR43779:SF2">
    <property type="entry name" value="ALPHA-KETOGLUTARATE-DEPENDENT XANTHINE DIOXYGENASE XAN1"/>
    <property type="match status" value="1"/>
</dbReference>
<evidence type="ECO:0000256" key="6">
    <source>
        <dbReference type="ARBA" id="ARBA00023004"/>
    </source>
</evidence>
<dbReference type="InterPro" id="IPR003819">
    <property type="entry name" value="TauD/TfdA-like"/>
</dbReference>
<evidence type="ECO:0000313" key="9">
    <source>
        <dbReference type="Proteomes" id="UP000052982"/>
    </source>
</evidence>
<evidence type="ECO:0000259" key="7">
    <source>
        <dbReference type="Pfam" id="PF02668"/>
    </source>
</evidence>
<reference evidence="8 9" key="1">
    <citation type="submission" date="2015-10" db="EMBL/GenBank/DDBJ databases">
        <title>Draft genome sequence of Streptomyces griseoruber DSM 40281, type strain for the species Streptomyces griseoruber.</title>
        <authorList>
            <person name="Ruckert C."/>
            <person name="Winkler A."/>
            <person name="Kalinowski J."/>
            <person name="Kampfer P."/>
            <person name="Glaeser S."/>
        </authorList>
    </citation>
    <scope>NUCLEOTIDE SEQUENCE [LARGE SCALE GENOMIC DNA]</scope>
    <source>
        <strain evidence="8 9">DSM 40281</strain>
    </source>
</reference>
<evidence type="ECO:0000256" key="4">
    <source>
        <dbReference type="ARBA" id="ARBA00022964"/>
    </source>
</evidence>
<dbReference type="Gene3D" id="3.60.130.10">
    <property type="entry name" value="Clavaminate synthase-like"/>
    <property type="match status" value="1"/>
</dbReference>
<dbReference type="InterPro" id="IPR042098">
    <property type="entry name" value="TauD-like_sf"/>
</dbReference>
<dbReference type="Pfam" id="PF02668">
    <property type="entry name" value="TauD"/>
    <property type="match status" value="1"/>
</dbReference>
<dbReference type="GO" id="GO:0051213">
    <property type="term" value="F:dioxygenase activity"/>
    <property type="evidence" value="ECO:0007669"/>
    <property type="project" value="UniProtKB-KW"/>
</dbReference>
<sequence length="268" mass="30137">MIGSKALSPSLGVEFTGVSDPLDDAFVTRAAEALKWRGVLLVRGLHLDDEQQLAFSRRLGEVVSLRGREIFPISLDPAVNRTAEYLKGAFYWHLDGTTDDVPVKATTLTARHVAAVGGGTEFASTYAAYENLPRKDRERYERLRVVHSFEAAQRLVKPDPTESELAGWRTQPTHEMSLIWRRRDGRRSLVTGATADHIVGMGPGESRALLDELLDWTTRERFRYAHDWSVGDLVIWDNTGILHRALPYEENSERLLHRTTVVGDEAFA</sequence>